<protein>
    <submittedName>
        <fullName evidence="1">Uncharacterized protein</fullName>
    </submittedName>
</protein>
<keyword evidence="2" id="KW-1185">Reference proteome</keyword>
<sequence length="72" mass="8322">MACINLGYVHIMRLTAPVTRPSTTREKSPCATLREAKLRLRKLEIEAAAVERSYMDFRRRRERRKSDITSGG</sequence>
<name>A0ACC0KXM3_CHOFU</name>
<comment type="caution">
    <text evidence="1">The sequence shown here is derived from an EMBL/GenBank/DDBJ whole genome shotgun (WGS) entry which is preliminary data.</text>
</comment>
<proteinExistence type="predicted"/>
<accession>A0ACC0KXM3</accession>
<organism evidence="1 2">
    <name type="scientific">Choristoneura fumiferana</name>
    <name type="common">Spruce budworm moth</name>
    <name type="synonym">Archips fumiferana</name>
    <dbReference type="NCBI Taxonomy" id="7141"/>
    <lineage>
        <taxon>Eukaryota</taxon>
        <taxon>Metazoa</taxon>
        <taxon>Ecdysozoa</taxon>
        <taxon>Arthropoda</taxon>
        <taxon>Hexapoda</taxon>
        <taxon>Insecta</taxon>
        <taxon>Pterygota</taxon>
        <taxon>Neoptera</taxon>
        <taxon>Endopterygota</taxon>
        <taxon>Lepidoptera</taxon>
        <taxon>Glossata</taxon>
        <taxon>Ditrysia</taxon>
        <taxon>Tortricoidea</taxon>
        <taxon>Tortricidae</taxon>
        <taxon>Tortricinae</taxon>
        <taxon>Choristoneura</taxon>
    </lineage>
</organism>
<reference evidence="1 2" key="1">
    <citation type="journal article" date="2022" name="Genome Biol. Evol.">
        <title>The Spruce Budworm Genome: Reconstructing the Evolutionary History of Antifreeze Proteins.</title>
        <authorList>
            <person name="Beliveau C."/>
            <person name="Gagne P."/>
            <person name="Picq S."/>
            <person name="Vernygora O."/>
            <person name="Keeling C.I."/>
            <person name="Pinkney K."/>
            <person name="Doucet D."/>
            <person name="Wen F."/>
            <person name="Johnston J.S."/>
            <person name="Maaroufi H."/>
            <person name="Boyle B."/>
            <person name="Laroche J."/>
            <person name="Dewar K."/>
            <person name="Juretic N."/>
            <person name="Blackburn G."/>
            <person name="Nisole A."/>
            <person name="Brunet B."/>
            <person name="Brandao M."/>
            <person name="Lumley L."/>
            <person name="Duan J."/>
            <person name="Quan G."/>
            <person name="Lucarotti C.J."/>
            <person name="Roe A.D."/>
            <person name="Sperling F.A.H."/>
            <person name="Levesque R.C."/>
            <person name="Cusson M."/>
        </authorList>
    </citation>
    <scope>NUCLEOTIDE SEQUENCE [LARGE SCALE GENOMIC DNA]</scope>
    <source>
        <strain evidence="1">Glfc:IPQL:Cfum</strain>
    </source>
</reference>
<gene>
    <name evidence="1" type="ORF">MSG28_009333</name>
</gene>
<dbReference type="Proteomes" id="UP001064048">
    <property type="component" value="Chromosome 15"/>
</dbReference>
<evidence type="ECO:0000313" key="1">
    <source>
        <dbReference type="EMBL" id="KAI8441068.1"/>
    </source>
</evidence>
<evidence type="ECO:0000313" key="2">
    <source>
        <dbReference type="Proteomes" id="UP001064048"/>
    </source>
</evidence>
<dbReference type="EMBL" id="CM046115">
    <property type="protein sequence ID" value="KAI8441068.1"/>
    <property type="molecule type" value="Genomic_DNA"/>
</dbReference>